<dbReference type="AlphaFoldDB" id="A0A2A8D6M4"/>
<proteinExistence type="inferred from homology"/>
<dbReference type="InterPro" id="IPR012340">
    <property type="entry name" value="NA-bd_OB-fold"/>
</dbReference>
<comment type="caution">
    <text evidence="5">The sequence shown here is derived from an EMBL/GenBank/DDBJ whole genome shotgun (WGS) entry which is preliminary data.</text>
</comment>
<dbReference type="NCBIfam" id="TIGR00621">
    <property type="entry name" value="ssb"/>
    <property type="match status" value="1"/>
</dbReference>
<dbReference type="SUPFAM" id="SSF50249">
    <property type="entry name" value="Nucleic acid-binding proteins"/>
    <property type="match status" value="1"/>
</dbReference>
<comment type="caution">
    <text evidence="2">Lacks conserved residue(s) required for the propagation of feature annotation.</text>
</comment>
<dbReference type="GO" id="GO:0003697">
    <property type="term" value="F:single-stranded DNA binding"/>
    <property type="evidence" value="ECO:0007669"/>
    <property type="project" value="UniProtKB-UniRule"/>
</dbReference>
<evidence type="ECO:0000313" key="6">
    <source>
        <dbReference type="Proteomes" id="UP000219947"/>
    </source>
</evidence>
<dbReference type="Proteomes" id="UP000219947">
    <property type="component" value="Unassembled WGS sequence"/>
</dbReference>
<feature type="compositionally biased region" description="Polar residues" evidence="4">
    <location>
        <begin position="117"/>
        <end position="136"/>
    </location>
</feature>
<organism evidence="5 6">
    <name type="scientific">Rothia dentocariosa</name>
    <dbReference type="NCBI Taxonomy" id="2047"/>
    <lineage>
        <taxon>Bacteria</taxon>
        <taxon>Bacillati</taxon>
        <taxon>Actinomycetota</taxon>
        <taxon>Actinomycetes</taxon>
        <taxon>Micrococcales</taxon>
        <taxon>Micrococcaceae</taxon>
        <taxon>Rothia</taxon>
    </lineage>
</organism>
<comment type="subunit">
    <text evidence="2">Homotetramer.</text>
</comment>
<feature type="compositionally biased region" description="Polar residues" evidence="4">
    <location>
        <begin position="152"/>
        <end position="162"/>
    </location>
</feature>
<name>A0A2A8D6M4_9MICC</name>
<dbReference type="GO" id="GO:0009295">
    <property type="term" value="C:nucleoid"/>
    <property type="evidence" value="ECO:0007669"/>
    <property type="project" value="TreeGrafter"/>
</dbReference>
<dbReference type="PROSITE" id="PS50935">
    <property type="entry name" value="SSB"/>
    <property type="match status" value="1"/>
</dbReference>
<dbReference type="PANTHER" id="PTHR10302">
    <property type="entry name" value="SINGLE-STRANDED DNA-BINDING PROTEIN"/>
    <property type="match status" value="1"/>
</dbReference>
<dbReference type="InterPro" id="IPR000424">
    <property type="entry name" value="Primosome_PriB/ssb"/>
</dbReference>
<feature type="compositionally biased region" description="Polar residues" evidence="4">
    <location>
        <begin position="170"/>
        <end position="204"/>
    </location>
</feature>
<evidence type="ECO:0000256" key="1">
    <source>
        <dbReference type="ARBA" id="ARBA00023125"/>
    </source>
</evidence>
<protein>
    <recommendedName>
        <fullName evidence="2 3">Single-stranded DNA-binding protein</fullName>
        <shortName evidence="2">SSB</shortName>
    </recommendedName>
</protein>
<reference evidence="5" key="1">
    <citation type="submission" date="2017-10" db="EMBL/GenBank/DDBJ databases">
        <title>Kefir isolates.</title>
        <authorList>
            <person name="Kim Y."/>
            <person name="Blasche S."/>
        </authorList>
    </citation>
    <scope>NUCLEOTIDE SEQUENCE [LARGE SCALE GENOMIC DNA]</scope>
    <source>
        <strain evidence="5">OG2-2</strain>
    </source>
</reference>
<dbReference type="InterPro" id="IPR011344">
    <property type="entry name" value="ssDNA-bd"/>
</dbReference>
<dbReference type="Gene3D" id="2.40.50.140">
    <property type="entry name" value="Nucleic acid-binding proteins"/>
    <property type="match status" value="1"/>
</dbReference>
<gene>
    <name evidence="5" type="ORF">CRM92_00920</name>
</gene>
<dbReference type="HAMAP" id="MF_00984">
    <property type="entry name" value="SSB"/>
    <property type="match status" value="1"/>
</dbReference>
<evidence type="ECO:0000256" key="4">
    <source>
        <dbReference type="SAM" id="MobiDB-lite"/>
    </source>
</evidence>
<evidence type="ECO:0000256" key="2">
    <source>
        <dbReference type="HAMAP-Rule" id="MF_00984"/>
    </source>
</evidence>
<dbReference type="CDD" id="cd04496">
    <property type="entry name" value="SSB_OBF"/>
    <property type="match status" value="1"/>
</dbReference>
<keyword evidence="6" id="KW-1185">Reference proteome</keyword>
<dbReference type="GO" id="GO:0006260">
    <property type="term" value="P:DNA replication"/>
    <property type="evidence" value="ECO:0007669"/>
    <property type="project" value="InterPro"/>
</dbReference>
<accession>A0A2A8D6M4</accession>
<dbReference type="RefSeq" id="WP_098042195.1">
    <property type="nucleotide sequence ID" value="NZ_JAOVAQ010000001.1"/>
</dbReference>
<dbReference type="Pfam" id="PF00436">
    <property type="entry name" value="SSB"/>
    <property type="match status" value="1"/>
</dbReference>
<feature type="region of interest" description="Disordered" evidence="4">
    <location>
        <begin position="117"/>
        <end position="220"/>
    </location>
</feature>
<dbReference type="EMBL" id="PDEV01000001">
    <property type="protein sequence ID" value="PEN16635.1"/>
    <property type="molecule type" value="Genomic_DNA"/>
</dbReference>
<keyword evidence="1 2" id="KW-0238">DNA-binding</keyword>
<sequence length="220" mass="23944">MADTVILRGFTATAPQLRTLPTGIPVVNFRLASTPCWFDSATNSWREGQTSWYTVCAYRKLAQNIAASLTVGSPVLLTGRVRTQQWQREDGSQGASVEVDASSIGLDLTFGTSTFSRTVEHSGTQSRTQNDATNPIQKDVSQDGHAAPPQPSSTQQYPNRTLQEAGPRGTASSPQREFSQPKNTVSASTDTHQTVHQSSEPTNSFEHEKQSDQISEMAPF</sequence>
<evidence type="ECO:0000313" key="5">
    <source>
        <dbReference type="EMBL" id="PEN16635.1"/>
    </source>
</evidence>
<dbReference type="PANTHER" id="PTHR10302:SF27">
    <property type="entry name" value="SINGLE-STRANDED DNA-BINDING PROTEIN"/>
    <property type="match status" value="1"/>
</dbReference>
<evidence type="ECO:0000256" key="3">
    <source>
        <dbReference type="RuleBase" id="RU000524"/>
    </source>
</evidence>